<organism evidence="2 3">
    <name type="scientific">Clostridium chromiireducens</name>
    <dbReference type="NCBI Taxonomy" id="225345"/>
    <lineage>
        <taxon>Bacteria</taxon>
        <taxon>Bacillati</taxon>
        <taxon>Bacillota</taxon>
        <taxon>Clostridia</taxon>
        <taxon>Eubacteriales</taxon>
        <taxon>Clostridiaceae</taxon>
        <taxon>Clostridium</taxon>
    </lineage>
</organism>
<evidence type="ECO:0000256" key="1">
    <source>
        <dbReference type="SAM" id="SignalP"/>
    </source>
</evidence>
<reference evidence="2" key="1">
    <citation type="submission" date="2019-12" db="EMBL/GenBank/DDBJ databases">
        <title>Microbes associate with the intestines of laboratory mice.</title>
        <authorList>
            <person name="Navarre W."/>
            <person name="Wong E."/>
        </authorList>
    </citation>
    <scope>NUCLEOTIDE SEQUENCE</scope>
    <source>
        <strain evidence="2">NM79_F5</strain>
    </source>
</reference>
<name>A0A964RKB5_9CLOT</name>
<evidence type="ECO:0000313" key="2">
    <source>
        <dbReference type="EMBL" id="MVX63183.1"/>
    </source>
</evidence>
<dbReference type="Proteomes" id="UP000656077">
    <property type="component" value="Unassembled WGS sequence"/>
</dbReference>
<dbReference type="PROSITE" id="PS51257">
    <property type="entry name" value="PROKAR_LIPOPROTEIN"/>
    <property type="match status" value="1"/>
</dbReference>
<dbReference type="RefSeq" id="WP_160358381.1">
    <property type="nucleotide sequence ID" value="NZ_WSRQ01000007.1"/>
</dbReference>
<feature type="signal peptide" evidence="1">
    <location>
        <begin position="1"/>
        <end position="22"/>
    </location>
</feature>
<sequence length="102" mass="11011">MRKIVYSMFTIMSLFISSISLVSCEAITAQNININSVGGMNGGPRGNGNQGNNGNFIGTIMNTNIMGKIISIEGNSIKIELVEQTQNSKTLNSNRNQNNDLV</sequence>
<feature type="chain" id="PRO_5039203253" description="Lipoprotein" evidence="1">
    <location>
        <begin position="23"/>
        <end position="102"/>
    </location>
</feature>
<evidence type="ECO:0000313" key="3">
    <source>
        <dbReference type="Proteomes" id="UP000656077"/>
    </source>
</evidence>
<gene>
    <name evidence="2" type="ORF">GKZ28_05655</name>
</gene>
<evidence type="ECO:0008006" key="4">
    <source>
        <dbReference type="Google" id="ProtNLM"/>
    </source>
</evidence>
<accession>A0A964RKB5</accession>
<proteinExistence type="predicted"/>
<keyword evidence="1" id="KW-0732">Signal</keyword>
<protein>
    <recommendedName>
        <fullName evidence="4">Lipoprotein</fullName>
    </recommendedName>
</protein>
<dbReference type="AlphaFoldDB" id="A0A964RKB5"/>
<comment type="caution">
    <text evidence="2">The sequence shown here is derived from an EMBL/GenBank/DDBJ whole genome shotgun (WGS) entry which is preliminary data.</text>
</comment>
<dbReference type="EMBL" id="WSRQ01000007">
    <property type="protein sequence ID" value="MVX63183.1"/>
    <property type="molecule type" value="Genomic_DNA"/>
</dbReference>